<organism evidence="2 3">
    <name type="scientific">Trichoglossum hirsutum</name>
    <dbReference type="NCBI Taxonomy" id="265104"/>
    <lineage>
        <taxon>Eukaryota</taxon>
        <taxon>Fungi</taxon>
        <taxon>Dikarya</taxon>
        <taxon>Ascomycota</taxon>
        <taxon>Pezizomycotina</taxon>
        <taxon>Geoglossomycetes</taxon>
        <taxon>Geoglossales</taxon>
        <taxon>Geoglossaceae</taxon>
        <taxon>Trichoglossum</taxon>
    </lineage>
</organism>
<reference evidence="2" key="1">
    <citation type="submission" date="2021-03" db="EMBL/GenBank/DDBJ databases">
        <title>Comparative genomics and phylogenomic investigation of the class Geoglossomycetes provide insights into ecological specialization and systematics.</title>
        <authorList>
            <person name="Melie T."/>
            <person name="Pirro S."/>
            <person name="Miller A.N."/>
            <person name="Quandt A."/>
        </authorList>
    </citation>
    <scope>NUCLEOTIDE SEQUENCE</scope>
    <source>
        <strain evidence="2">CAQ_001_2017</strain>
    </source>
</reference>
<feature type="compositionally biased region" description="Low complexity" evidence="1">
    <location>
        <begin position="30"/>
        <end position="63"/>
    </location>
</feature>
<comment type="caution">
    <text evidence="2">The sequence shown here is derived from an EMBL/GenBank/DDBJ whole genome shotgun (WGS) entry which is preliminary data.</text>
</comment>
<keyword evidence="3" id="KW-1185">Reference proteome</keyword>
<dbReference type="Proteomes" id="UP000750711">
    <property type="component" value="Unassembled WGS sequence"/>
</dbReference>
<feature type="region of interest" description="Disordered" evidence="1">
    <location>
        <begin position="30"/>
        <end position="72"/>
    </location>
</feature>
<gene>
    <name evidence="2" type="ORF">GP486_008759</name>
</gene>
<accession>A0A9P8HZX1</accession>
<protein>
    <submittedName>
        <fullName evidence="2">Uncharacterized protein</fullName>
    </submittedName>
</protein>
<evidence type="ECO:0000313" key="3">
    <source>
        <dbReference type="Proteomes" id="UP000750711"/>
    </source>
</evidence>
<evidence type="ECO:0000256" key="1">
    <source>
        <dbReference type="SAM" id="MobiDB-lite"/>
    </source>
</evidence>
<name>A0A9P8HZX1_9PEZI</name>
<dbReference type="EMBL" id="JAGHQM010003933">
    <property type="protein sequence ID" value="KAH0538691.1"/>
    <property type="molecule type" value="Genomic_DNA"/>
</dbReference>
<dbReference type="AlphaFoldDB" id="A0A9P8HZX1"/>
<feature type="non-terminal residue" evidence="2">
    <location>
        <position position="181"/>
    </location>
</feature>
<sequence length="181" mass="20254">MATCIWLGREHPLVVKIALYYLLFHNPAAKRSSTSSSSPSSTGSSAAFSSSNSRSPAASSASSDGNLTVEHDDGDFHTPSLARYNPNDHVYLQIRLYFLAKRLQLPRLEDIAYGMLRAGEHRIGAKEVVDLAEVIYDKDDEEDHRIRLFLNRCVEMNLRALLHVPSWRALLFEARPNLAAD</sequence>
<evidence type="ECO:0000313" key="2">
    <source>
        <dbReference type="EMBL" id="KAH0538691.1"/>
    </source>
</evidence>
<proteinExistence type="predicted"/>